<sequence>MEVSLLSQIGVVKGYPDNTFRPDEKVTREATAAFLYRLAGSSAYTAPPTSRFSDVKPGAPFYKEISWMAEQGFATGWPDRSFRP</sequence>
<keyword evidence="3" id="KW-1185">Reference proteome</keyword>
<dbReference type="InterPro" id="IPR051465">
    <property type="entry name" value="Cell_Envelope_Struct_Comp"/>
</dbReference>
<evidence type="ECO:0000313" key="3">
    <source>
        <dbReference type="Proteomes" id="UP000638848"/>
    </source>
</evidence>
<dbReference type="Proteomes" id="UP000638848">
    <property type="component" value="Unassembled WGS sequence"/>
</dbReference>
<dbReference type="PROSITE" id="PS51272">
    <property type="entry name" value="SLH"/>
    <property type="match status" value="1"/>
</dbReference>
<comment type="caution">
    <text evidence="2">The sequence shown here is derived from an EMBL/GenBank/DDBJ whole genome shotgun (WGS) entry which is preliminary data.</text>
</comment>
<proteinExistence type="predicted"/>
<gene>
    <name evidence="2" type="ORF">GCM10011374_37680</name>
</gene>
<evidence type="ECO:0000313" key="2">
    <source>
        <dbReference type="EMBL" id="GGG69680.1"/>
    </source>
</evidence>
<dbReference type="PANTHER" id="PTHR43308">
    <property type="entry name" value="OUTER MEMBRANE PROTEIN ALPHA-RELATED"/>
    <property type="match status" value="1"/>
</dbReference>
<reference evidence="2" key="2">
    <citation type="submission" date="2020-09" db="EMBL/GenBank/DDBJ databases">
        <authorList>
            <person name="Sun Q."/>
            <person name="Zhou Y."/>
        </authorList>
    </citation>
    <scope>NUCLEOTIDE SEQUENCE</scope>
    <source>
        <strain evidence="2">CGMCC 1.12187</strain>
    </source>
</reference>
<dbReference type="Pfam" id="PF00395">
    <property type="entry name" value="SLH"/>
    <property type="match status" value="2"/>
</dbReference>
<reference evidence="2" key="1">
    <citation type="journal article" date="2014" name="Int. J. Syst. Evol. Microbiol.">
        <title>Complete genome sequence of Corynebacterium casei LMG S-19264T (=DSM 44701T), isolated from a smear-ripened cheese.</title>
        <authorList>
            <consortium name="US DOE Joint Genome Institute (JGI-PGF)"/>
            <person name="Walter F."/>
            <person name="Albersmeier A."/>
            <person name="Kalinowski J."/>
            <person name="Ruckert C."/>
        </authorList>
    </citation>
    <scope>NUCLEOTIDE SEQUENCE</scope>
    <source>
        <strain evidence="2">CGMCC 1.12187</strain>
    </source>
</reference>
<evidence type="ECO:0000259" key="1">
    <source>
        <dbReference type="PROSITE" id="PS51272"/>
    </source>
</evidence>
<dbReference type="EMBL" id="BMEQ01000035">
    <property type="protein sequence ID" value="GGG69680.1"/>
    <property type="molecule type" value="Genomic_DNA"/>
</dbReference>
<dbReference type="InterPro" id="IPR001119">
    <property type="entry name" value="SLH_dom"/>
</dbReference>
<feature type="domain" description="SLH" evidence="1">
    <location>
        <begin position="1"/>
        <end position="49"/>
    </location>
</feature>
<dbReference type="AlphaFoldDB" id="A0A917M101"/>
<name>A0A917M101_9MICC</name>
<protein>
    <recommendedName>
        <fullName evidence="1">SLH domain-containing protein</fullName>
    </recommendedName>
</protein>
<organism evidence="2 3">
    <name type="scientific">Kocuria dechangensis</name>
    <dbReference type="NCBI Taxonomy" id="1176249"/>
    <lineage>
        <taxon>Bacteria</taxon>
        <taxon>Bacillati</taxon>
        <taxon>Actinomycetota</taxon>
        <taxon>Actinomycetes</taxon>
        <taxon>Micrococcales</taxon>
        <taxon>Micrococcaceae</taxon>
        <taxon>Kocuria</taxon>
    </lineage>
</organism>
<accession>A0A917M101</accession>